<proteinExistence type="inferred from homology"/>
<dbReference type="Pfam" id="PF09184">
    <property type="entry name" value="PPP4R2"/>
    <property type="match status" value="1"/>
</dbReference>
<accession>A0A8J5N470</accession>
<comment type="caution">
    <text evidence="2">The sequence shown here is derived from an EMBL/GenBank/DDBJ whole genome shotgun (WGS) entry which is preliminary data.</text>
</comment>
<dbReference type="GO" id="GO:0005634">
    <property type="term" value="C:nucleus"/>
    <property type="evidence" value="ECO:0007669"/>
    <property type="project" value="TreeGrafter"/>
</dbReference>
<gene>
    <name evidence="2" type="primary">PPP4R2r-L</name>
    <name evidence="2" type="ORF">Hamer_G008600</name>
</gene>
<evidence type="ECO:0000256" key="1">
    <source>
        <dbReference type="ARBA" id="ARBA00009207"/>
    </source>
</evidence>
<dbReference type="GO" id="GO:0005737">
    <property type="term" value="C:cytoplasm"/>
    <property type="evidence" value="ECO:0007669"/>
    <property type="project" value="TreeGrafter"/>
</dbReference>
<protein>
    <submittedName>
        <fullName evidence="2">Serine/threonine-protein phosphatase 4 regulatory subunit 2-like</fullName>
    </submittedName>
</protein>
<dbReference type="InterPro" id="IPR015267">
    <property type="entry name" value="PPP4R2"/>
</dbReference>
<sequence>MENLESILEELEKFEKKSGVGVSKVLEEYIQHVAKTGDTVFPWHRIRHFMRHMLETVMNEFYENCGGEDMSECGNVPAFSYSATRDKLLHHFDTFAGAPFTIQRLCEIMVDPTRHYKRTDKFLRGLEKNVLVVSNIEPGRQ</sequence>
<dbReference type="EMBL" id="JAHLQT010010178">
    <property type="protein sequence ID" value="KAG7173077.1"/>
    <property type="molecule type" value="Genomic_DNA"/>
</dbReference>
<dbReference type="Proteomes" id="UP000747542">
    <property type="component" value="Unassembled WGS sequence"/>
</dbReference>
<name>A0A8J5N470_HOMAM</name>
<organism evidence="2 3">
    <name type="scientific">Homarus americanus</name>
    <name type="common">American lobster</name>
    <dbReference type="NCBI Taxonomy" id="6706"/>
    <lineage>
        <taxon>Eukaryota</taxon>
        <taxon>Metazoa</taxon>
        <taxon>Ecdysozoa</taxon>
        <taxon>Arthropoda</taxon>
        <taxon>Crustacea</taxon>
        <taxon>Multicrustacea</taxon>
        <taxon>Malacostraca</taxon>
        <taxon>Eumalacostraca</taxon>
        <taxon>Eucarida</taxon>
        <taxon>Decapoda</taxon>
        <taxon>Pleocyemata</taxon>
        <taxon>Astacidea</taxon>
        <taxon>Nephropoidea</taxon>
        <taxon>Nephropidae</taxon>
        <taxon>Homarus</taxon>
    </lineage>
</organism>
<dbReference type="GO" id="GO:0019888">
    <property type="term" value="F:protein phosphatase regulator activity"/>
    <property type="evidence" value="ECO:0007669"/>
    <property type="project" value="InterPro"/>
</dbReference>
<evidence type="ECO:0000313" key="2">
    <source>
        <dbReference type="EMBL" id="KAG7173077.1"/>
    </source>
</evidence>
<evidence type="ECO:0000313" key="3">
    <source>
        <dbReference type="Proteomes" id="UP000747542"/>
    </source>
</evidence>
<comment type="similarity">
    <text evidence="1">Belongs to the PPP4R2 family.</text>
</comment>
<dbReference type="PANTHER" id="PTHR16487:SF0">
    <property type="entry name" value="PROTEIN PHOSPHATASE 4 REGULATORY SUBUNIT 2-RELATED"/>
    <property type="match status" value="1"/>
</dbReference>
<dbReference type="PANTHER" id="PTHR16487">
    <property type="entry name" value="PPP4R2-RELATED PROTEIN"/>
    <property type="match status" value="1"/>
</dbReference>
<dbReference type="AlphaFoldDB" id="A0A8J5N470"/>
<reference evidence="2" key="1">
    <citation type="journal article" date="2021" name="Sci. Adv.">
        <title>The American lobster genome reveals insights on longevity, neural, and immune adaptations.</title>
        <authorList>
            <person name="Polinski J.M."/>
            <person name="Zimin A.V."/>
            <person name="Clark K.F."/>
            <person name="Kohn A.B."/>
            <person name="Sadowski N."/>
            <person name="Timp W."/>
            <person name="Ptitsyn A."/>
            <person name="Khanna P."/>
            <person name="Romanova D.Y."/>
            <person name="Williams P."/>
            <person name="Greenwood S.J."/>
            <person name="Moroz L.L."/>
            <person name="Walt D.R."/>
            <person name="Bodnar A.G."/>
        </authorList>
    </citation>
    <scope>NUCLEOTIDE SEQUENCE</scope>
    <source>
        <strain evidence="2">GMGI-L3</strain>
    </source>
</reference>
<dbReference type="GO" id="GO:0030289">
    <property type="term" value="C:protein phosphatase 4 complex"/>
    <property type="evidence" value="ECO:0007669"/>
    <property type="project" value="InterPro"/>
</dbReference>
<keyword evidence="3" id="KW-1185">Reference proteome</keyword>